<comment type="caution">
    <text evidence="2">The sequence shown here is derived from an EMBL/GenBank/DDBJ whole genome shotgun (WGS) entry which is preliminary data.</text>
</comment>
<name>A0A6G0XW95_APHCR</name>
<protein>
    <recommendedName>
        <fullName evidence="4">Gustatory receptor</fullName>
    </recommendedName>
</protein>
<keyword evidence="1" id="KW-0812">Transmembrane</keyword>
<gene>
    <name evidence="2" type="ORF">FWK35_00024851</name>
</gene>
<evidence type="ECO:0000313" key="3">
    <source>
        <dbReference type="Proteomes" id="UP000478052"/>
    </source>
</evidence>
<dbReference type="Proteomes" id="UP000478052">
    <property type="component" value="Unassembled WGS sequence"/>
</dbReference>
<dbReference type="OrthoDB" id="6613903at2759"/>
<accession>A0A6G0XW95</accession>
<evidence type="ECO:0000256" key="1">
    <source>
        <dbReference type="SAM" id="Phobius"/>
    </source>
</evidence>
<dbReference type="AlphaFoldDB" id="A0A6G0XW95"/>
<evidence type="ECO:0008006" key="4">
    <source>
        <dbReference type="Google" id="ProtNLM"/>
    </source>
</evidence>
<feature type="transmembrane region" description="Helical" evidence="1">
    <location>
        <begin position="98"/>
        <end position="119"/>
    </location>
</feature>
<evidence type="ECO:0000313" key="2">
    <source>
        <dbReference type="EMBL" id="KAF0744802.1"/>
    </source>
</evidence>
<keyword evidence="1" id="KW-0472">Membrane</keyword>
<organism evidence="2 3">
    <name type="scientific">Aphis craccivora</name>
    <name type="common">Cowpea aphid</name>
    <dbReference type="NCBI Taxonomy" id="307492"/>
    <lineage>
        <taxon>Eukaryota</taxon>
        <taxon>Metazoa</taxon>
        <taxon>Ecdysozoa</taxon>
        <taxon>Arthropoda</taxon>
        <taxon>Hexapoda</taxon>
        <taxon>Insecta</taxon>
        <taxon>Pterygota</taxon>
        <taxon>Neoptera</taxon>
        <taxon>Paraneoptera</taxon>
        <taxon>Hemiptera</taxon>
        <taxon>Sternorrhyncha</taxon>
        <taxon>Aphidomorpha</taxon>
        <taxon>Aphidoidea</taxon>
        <taxon>Aphididae</taxon>
        <taxon>Aphidini</taxon>
        <taxon>Aphis</taxon>
        <taxon>Aphis</taxon>
    </lineage>
</organism>
<feature type="transmembrane region" description="Helical" evidence="1">
    <location>
        <begin position="58"/>
        <end position="78"/>
    </location>
</feature>
<dbReference type="EMBL" id="VUJU01007508">
    <property type="protein sequence ID" value="KAF0744802.1"/>
    <property type="molecule type" value="Genomic_DNA"/>
</dbReference>
<keyword evidence="3" id="KW-1185">Reference proteome</keyword>
<proteinExistence type="predicted"/>
<reference evidence="2 3" key="1">
    <citation type="submission" date="2019-08" db="EMBL/GenBank/DDBJ databases">
        <title>Whole genome of Aphis craccivora.</title>
        <authorList>
            <person name="Voronova N.V."/>
            <person name="Shulinski R.S."/>
            <person name="Bandarenka Y.V."/>
            <person name="Zhorov D.G."/>
            <person name="Warner D."/>
        </authorList>
    </citation>
    <scope>NUCLEOTIDE SEQUENCE [LARGE SCALE GENOMIC DNA]</scope>
    <source>
        <strain evidence="2">180601</strain>
        <tissue evidence="2">Whole Body</tissue>
    </source>
</reference>
<keyword evidence="1" id="KW-1133">Transmembrane helix</keyword>
<sequence>MSDSRLLYDVWKCLPADLVAVSDQWTYNEIVGVMENTRLLHSELCDLLKMFTLGYSSLLLGFFTSSFISMLLSVYFIVNAKSFAPKISSENGWEKILPLGVHIQIATFLMSITIFVSLINKKVTKGVNRSARPYTFIYIH</sequence>